<proteinExistence type="predicted"/>
<accession>A0A816UL18</accession>
<dbReference type="Proteomes" id="UP000663887">
    <property type="component" value="Unassembled WGS sequence"/>
</dbReference>
<gene>
    <name evidence="1" type="ORF">XDN619_LOCUS20580</name>
</gene>
<dbReference type="AlphaFoldDB" id="A0A816UL18"/>
<comment type="caution">
    <text evidence="1">The sequence shown here is derived from an EMBL/GenBank/DDBJ whole genome shotgun (WGS) entry which is preliminary data.</text>
</comment>
<sequence>MIRNRLASVAPLNEIVECVTEFPINVVNDNIQPTSIVTPNKSTDNIGTNEPSVETELRFEECHVKFLKSVAAGEILNDHPKLIGCFKTMCQQNTDPLWRGYFTKVCFIPPCDARGLAQYMLKCNGDLTKQFKEECEKMTTYMMSVEARVNESGAIDPNEIMDMHRVSLEDNMCVAMVSTGT</sequence>
<reference evidence="1" key="1">
    <citation type="submission" date="2021-02" db="EMBL/GenBank/DDBJ databases">
        <authorList>
            <person name="Nowell W R."/>
        </authorList>
    </citation>
    <scope>NUCLEOTIDE SEQUENCE</scope>
</reference>
<organism evidence="1 2">
    <name type="scientific">Rotaria magnacalcarata</name>
    <dbReference type="NCBI Taxonomy" id="392030"/>
    <lineage>
        <taxon>Eukaryota</taxon>
        <taxon>Metazoa</taxon>
        <taxon>Spiralia</taxon>
        <taxon>Gnathifera</taxon>
        <taxon>Rotifera</taxon>
        <taxon>Eurotatoria</taxon>
        <taxon>Bdelloidea</taxon>
        <taxon>Philodinida</taxon>
        <taxon>Philodinidae</taxon>
        <taxon>Rotaria</taxon>
    </lineage>
</organism>
<dbReference type="EMBL" id="CAJNRG010009104">
    <property type="protein sequence ID" value="CAF2110160.1"/>
    <property type="molecule type" value="Genomic_DNA"/>
</dbReference>
<name>A0A816UL18_9BILA</name>
<protein>
    <submittedName>
        <fullName evidence="1">Uncharacterized protein</fullName>
    </submittedName>
</protein>
<evidence type="ECO:0000313" key="2">
    <source>
        <dbReference type="Proteomes" id="UP000663887"/>
    </source>
</evidence>
<evidence type="ECO:0000313" key="1">
    <source>
        <dbReference type="EMBL" id="CAF2110160.1"/>
    </source>
</evidence>